<dbReference type="OrthoDB" id="9768084at2"/>
<dbReference type="EMBL" id="PENI01000005">
    <property type="protein sequence ID" value="RMB85905.1"/>
    <property type="molecule type" value="Genomic_DNA"/>
</dbReference>
<dbReference type="AlphaFoldDB" id="A0A3M0IAK6"/>
<dbReference type="Proteomes" id="UP000270471">
    <property type="component" value="Unassembled WGS sequence"/>
</dbReference>
<name>A0A3M0IAK6_9ACTN</name>
<comment type="caution">
    <text evidence="1">The sequence shown here is derived from an EMBL/GenBank/DDBJ whole genome shotgun (WGS) entry which is preliminary data.</text>
</comment>
<gene>
    <name evidence="1" type="ORF">CTZ28_10310</name>
</gene>
<sequence>MTHDRLGAVFREDDGTVAGVADGLGAPEGLAVPGGELFVVERAQRRLPVIRLDAENLPVGPCCSRAACPVRLASSPAAVTPDGCPALSADGEGTVLRPAPILPDA</sequence>
<protein>
    <submittedName>
        <fullName evidence="1">Uncharacterized protein</fullName>
    </submittedName>
</protein>
<accession>A0A3M0IAK6</accession>
<keyword evidence="2" id="KW-1185">Reference proteome</keyword>
<dbReference type="RefSeq" id="WP_121889009.1">
    <property type="nucleotide sequence ID" value="NZ_PENI01000005.1"/>
</dbReference>
<evidence type="ECO:0000313" key="2">
    <source>
        <dbReference type="Proteomes" id="UP000270471"/>
    </source>
</evidence>
<reference evidence="1 2" key="1">
    <citation type="submission" date="2017-11" db="EMBL/GenBank/DDBJ databases">
        <title>Draft genome of actinobacteria isolated from guarana (Paullinia cupana (Mart.) Ducke.</title>
        <authorList>
            <person name="Siqueira K.A."/>
            <person name="Liotti R.G."/>
            <person name="Mendes T.A.O."/>
            <person name="Soares M.A."/>
        </authorList>
    </citation>
    <scope>NUCLEOTIDE SEQUENCE [LARGE SCALE GENOMIC DNA]</scope>
    <source>
        <strain evidence="1 2">193</strain>
    </source>
</reference>
<proteinExistence type="predicted"/>
<evidence type="ECO:0000313" key="1">
    <source>
        <dbReference type="EMBL" id="RMB85905.1"/>
    </source>
</evidence>
<organism evidence="1 2">
    <name type="scientific">Streptomyces shenzhenensis</name>
    <dbReference type="NCBI Taxonomy" id="943815"/>
    <lineage>
        <taxon>Bacteria</taxon>
        <taxon>Bacillati</taxon>
        <taxon>Actinomycetota</taxon>
        <taxon>Actinomycetes</taxon>
        <taxon>Kitasatosporales</taxon>
        <taxon>Streptomycetaceae</taxon>
        <taxon>Streptomyces</taxon>
    </lineage>
</organism>